<dbReference type="InterPro" id="IPR017853">
    <property type="entry name" value="GH"/>
</dbReference>
<feature type="domain" description="GH18" evidence="6">
    <location>
        <begin position="54"/>
        <end position="395"/>
    </location>
</feature>
<dbReference type="PANTHER" id="PTHR46290">
    <property type="entry name" value="DI-N-ACETYLCHITOBIASE"/>
    <property type="match status" value="1"/>
</dbReference>
<dbReference type="Gene3D" id="3.20.20.80">
    <property type="entry name" value="Glycosidases"/>
    <property type="match status" value="1"/>
</dbReference>
<dbReference type="Pfam" id="PF00704">
    <property type="entry name" value="Glyco_hydro_18"/>
    <property type="match status" value="1"/>
</dbReference>
<dbReference type="GO" id="GO:0016787">
    <property type="term" value="F:hydrolase activity"/>
    <property type="evidence" value="ECO:0007669"/>
    <property type="project" value="UniProtKB-KW"/>
</dbReference>
<evidence type="ECO:0000256" key="1">
    <source>
        <dbReference type="ARBA" id="ARBA00022801"/>
    </source>
</evidence>
<gene>
    <name evidence="7" type="ORF">ACFPYJ_11245</name>
</gene>
<feature type="signal peptide" evidence="5">
    <location>
        <begin position="1"/>
        <end position="28"/>
    </location>
</feature>
<dbReference type="Gene3D" id="3.10.50.10">
    <property type="match status" value="1"/>
</dbReference>
<sequence length="401" mass="44258">MKRIMKLWTVICLAGLMLLLGGNSLIVAADSADSGEALLNTGSTVAVLKAKHPTRTVYAWFPANYNDWNTSAIDWKAITHLSFRSVTIRPDGSIDEGRTRDQVAELVKIAHTHGVKVTVLVWGGTAAESSAYLANAQDAAVTTLVDYVKDTGIDGINFDDESWTETNTVTGGPNRQLVTEFFTRLHTVLKAANPDYHLSWASPPVISATDRYGEAWPDYAAIADQLDAFTIMSYTMNPPSIGWTTGGQPIRGGGEVTGHARDYQTLIGDYLAATGGKRDKLLLGLWNDYGGYEWDAVTDQPLSPTIGKARRLTPEQARANAEMYSKMIDPLQQVPWYRYKNGTQWVQGWYEDSASFRAKLDLALDQQLGGVCVWVIDGSNEPPETFAALKYFRNKNKDHLR</sequence>
<dbReference type="Proteomes" id="UP001596047">
    <property type="component" value="Unassembled WGS sequence"/>
</dbReference>
<dbReference type="InterPro" id="IPR029070">
    <property type="entry name" value="Chitinase_insertion_sf"/>
</dbReference>
<accession>A0ABW0VV34</accession>
<evidence type="ECO:0000313" key="8">
    <source>
        <dbReference type="Proteomes" id="UP001596047"/>
    </source>
</evidence>
<dbReference type="InterPro" id="IPR001579">
    <property type="entry name" value="Glyco_hydro_18_chit_AS"/>
</dbReference>
<dbReference type="SUPFAM" id="SSF51445">
    <property type="entry name" value="(Trans)glycosidases"/>
    <property type="match status" value="1"/>
</dbReference>
<dbReference type="SMART" id="SM00636">
    <property type="entry name" value="Glyco_18"/>
    <property type="match status" value="1"/>
</dbReference>
<dbReference type="PROSITE" id="PS01095">
    <property type="entry name" value="GH18_1"/>
    <property type="match status" value="1"/>
</dbReference>
<dbReference type="PROSITE" id="PS51910">
    <property type="entry name" value="GH18_2"/>
    <property type="match status" value="1"/>
</dbReference>
<evidence type="ECO:0000313" key="7">
    <source>
        <dbReference type="EMBL" id="MFC5649687.1"/>
    </source>
</evidence>
<evidence type="ECO:0000256" key="5">
    <source>
        <dbReference type="SAM" id="SignalP"/>
    </source>
</evidence>
<feature type="chain" id="PRO_5046281278" evidence="5">
    <location>
        <begin position="29"/>
        <end position="401"/>
    </location>
</feature>
<dbReference type="EMBL" id="JBHSOW010000040">
    <property type="protein sequence ID" value="MFC5649687.1"/>
    <property type="molecule type" value="Genomic_DNA"/>
</dbReference>
<name>A0ABW0VV34_9BACL</name>
<keyword evidence="2 3" id="KW-0326">Glycosidase</keyword>
<evidence type="ECO:0000256" key="2">
    <source>
        <dbReference type="ARBA" id="ARBA00023295"/>
    </source>
</evidence>
<evidence type="ECO:0000259" key="6">
    <source>
        <dbReference type="PROSITE" id="PS51910"/>
    </source>
</evidence>
<dbReference type="PANTHER" id="PTHR46290:SF1">
    <property type="entry name" value="DI-N-ACETYLCHITOBIASE"/>
    <property type="match status" value="1"/>
</dbReference>
<keyword evidence="8" id="KW-1185">Reference proteome</keyword>
<organism evidence="7 8">
    <name type="scientific">Paenibacillus solisilvae</name>
    <dbReference type="NCBI Taxonomy" id="2486751"/>
    <lineage>
        <taxon>Bacteria</taxon>
        <taxon>Bacillati</taxon>
        <taxon>Bacillota</taxon>
        <taxon>Bacilli</taxon>
        <taxon>Bacillales</taxon>
        <taxon>Paenibacillaceae</taxon>
        <taxon>Paenibacillus</taxon>
    </lineage>
</organism>
<dbReference type="InterPro" id="IPR001223">
    <property type="entry name" value="Glyco_hydro18_cat"/>
</dbReference>
<dbReference type="InterPro" id="IPR011583">
    <property type="entry name" value="Chitinase_II/V-like_cat"/>
</dbReference>
<keyword evidence="1 3" id="KW-0378">Hydrolase</keyword>
<evidence type="ECO:0000256" key="3">
    <source>
        <dbReference type="RuleBase" id="RU000489"/>
    </source>
</evidence>
<comment type="similarity">
    <text evidence="4">Belongs to the glycosyl hydrolase 18 family.</text>
</comment>
<evidence type="ECO:0000256" key="4">
    <source>
        <dbReference type="RuleBase" id="RU004453"/>
    </source>
</evidence>
<dbReference type="InterPro" id="IPR051887">
    <property type="entry name" value="GH18_Domain-Containing"/>
</dbReference>
<keyword evidence="5" id="KW-0732">Signal</keyword>
<dbReference type="RefSeq" id="WP_379188218.1">
    <property type="nucleotide sequence ID" value="NZ_JBHSOW010000040.1"/>
</dbReference>
<protein>
    <submittedName>
        <fullName evidence="7">Glycosyl hydrolase family 18 protein</fullName>
    </submittedName>
</protein>
<comment type="caution">
    <text evidence="7">The sequence shown here is derived from an EMBL/GenBank/DDBJ whole genome shotgun (WGS) entry which is preliminary data.</text>
</comment>
<reference evidence="8" key="1">
    <citation type="journal article" date="2019" name="Int. J. Syst. Evol. Microbiol.">
        <title>The Global Catalogue of Microorganisms (GCM) 10K type strain sequencing project: providing services to taxonomists for standard genome sequencing and annotation.</title>
        <authorList>
            <consortium name="The Broad Institute Genomics Platform"/>
            <consortium name="The Broad Institute Genome Sequencing Center for Infectious Disease"/>
            <person name="Wu L."/>
            <person name="Ma J."/>
        </authorList>
    </citation>
    <scope>NUCLEOTIDE SEQUENCE [LARGE SCALE GENOMIC DNA]</scope>
    <source>
        <strain evidence="8">CGMCC 1.3240</strain>
    </source>
</reference>
<proteinExistence type="inferred from homology"/>